<evidence type="ECO:0000313" key="1">
    <source>
        <dbReference type="EMBL" id="KIL71178.1"/>
    </source>
</evidence>
<dbReference type="OrthoDB" id="425354at2759"/>
<dbReference type="PANTHER" id="PTHR38115:SF1">
    <property type="entry name" value="LIPOCALIN-LIKE DOMAIN-CONTAINING PROTEIN"/>
    <property type="match status" value="1"/>
</dbReference>
<protein>
    <submittedName>
        <fullName evidence="1">Uncharacterized protein</fullName>
    </submittedName>
</protein>
<gene>
    <name evidence="1" type="ORF">M378DRAFT_65687</name>
</gene>
<dbReference type="AlphaFoldDB" id="A0A0C2XPQ3"/>
<reference evidence="1 2" key="1">
    <citation type="submission" date="2014-04" db="EMBL/GenBank/DDBJ databases">
        <title>Evolutionary Origins and Diversification of the Mycorrhizal Mutualists.</title>
        <authorList>
            <consortium name="DOE Joint Genome Institute"/>
            <consortium name="Mycorrhizal Genomics Consortium"/>
            <person name="Kohler A."/>
            <person name="Kuo A."/>
            <person name="Nagy L.G."/>
            <person name="Floudas D."/>
            <person name="Copeland A."/>
            <person name="Barry K.W."/>
            <person name="Cichocki N."/>
            <person name="Veneault-Fourrey C."/>
            <person name="LaButti K."/>
            <person name="Lindquist E.A."/>
            <person name="Lipzen A."/>
            <person name="Lundell T."/>
            <person name="Morin E."/>
            <person name="Murat C."/>
            <person name="Riley R."/>
            <person name="Ohm R."/>
            <person name="Sun H."/>
            <person name="Tunlid A."/>
            <person name="Henrissat B."/>
            <person name="Grigoriev I.V."/>
            <person name="Hibbett D.S."/>
            <person name="Martin F."/>
        </authorList>
    </citation>
    <scope>NUCLEOTIDE SEQUENCE [LARGE SCALE GENOMIC DNA]</scope>
    <source>
        <strain evidence="1 2">Koide BX008</strain>
    </source>
</reference>
<accession>A0A0C2XPQ3</accession>
<evidence type="ECO:0000313" key="2">
    <source>
        <dbReference type="Proteomes" id="UP000054549"/>
    </source>
</evidence>
<sequence length="200" mass="23302">MAVPPDFTILDLTGKFVLNKTLSDSVDEILQEQGIGYVLRTAIWYATVYLDIKHYKDDDGVEHIDIAQSFTGGIAGTTERRILYWKFRETEDYIFGPVVGRTRRAKAEEIEEEFLTKGWTKDTYEHGFVQTRTESNTPKSGTTWIAHQVWGVEEIDGERRYTRHIHFTGPTGNVLEKRLIYDYREFIVITIRDNQRLIYA</sequence>
<dbReference type="InterPro" id="IPR053037">
    <property type="entry name" value="Pericyclase_pydY-like"/>
</dbReference>
<dbReference type="Proteomes" id="UP000054549">
    <property type="component" value="Unassembled WGS sequence"/>
</dbReference>
<dbReference type="EMBL" id="KN818222">
    <property type="protein sequence ID" value="KIL71178.1"/>
    <property type="molecule type" value="Genomic_DNA"/>
</dbReference>
<dbReference type="HOGENOM" id="CLU_088979_2_0_1"/>
<keyword evidence="2" id="KW-1185">Reference proteome</keyword>
<organism evidence="1 2">
    <name type="scientific">Amanita muscaria (strain Koide BX008)</name>
    <dbReference type="NCBI Taxonomy" id="946122"/>
    <lineage>
        <taxon>Eukaryota</taxon>
        <taxon>Fungi</taxon>
        <taxon>Dikarya</taxon>
        <taxon>Basidiomycota</taxon>
        <taxon>Agaricomycotina</taxon>
        <taxon>Agaricomycetes</taxon>
        <taxon>Agaricomycetidae</taxon>
        <taxon>Agaricales</taxon>
        <taxon>Pluteineae</taxon>
        <taxon>Amanitaceae</taxon>
        <taxon>Amanita</taxon>
    </lineage>
</organism>
<name>A0A0C2XPQ3_AMAMK</name>
<dbReference type="PANTHER" id="PTHR38115">
    <property type="entry name" value="LIPOCALIN-LIKE DOMAIN-CONTAINING PROTEIN"/>
    <property type="match status" value="1"/>
</dbReference>
<proteinExistence type="predicted"/>
<dbReference type="InParanoid" id="A0A0C2XPQ3"/>